<proteinExistence type="predicted"/>
<protein>
    <submittedName>
        <fullName evidence="1">Uncharacterized protein</fullName>
    </submittedName>
</protein>
<accession>A0ACC0YYF8</accession>
<dbReference type="EMBL" id="CM047739">
    <property type="protein sequence ID" value="KAJ0043306.1"/>
    <property type="molecule type" value="Genomic_DNA"/>
</dbReference>
<organism evidence="1 2">
    <name type="scientific">Pistacia integerrima</name>
    <dbReference type="NCBI Taxonomy" id="434235"/>
    <lineage>
        <taxon>Eukaryota</taxon>
        <taxon>Viridiplantae</taxon>
        <taxon>Streptophyta</taxon>
        <taxon>Embryophyta</taxon>
        <taxon>Tracheophyta</taxon>
        <taxon>Spermatophyta</taxon>
        <taxon>Magnoliopsida</taxon>
        <taxon>eudicotyledons</taxon>
        <taxon>Gunneridae</taxon>
        <taxon>Pentapetalae</taxon>
        <taxon>rosids</taxon>
        <taxon>malvids</taxon>
        <taxon>Sapindales</taxon>
        <taxon>Anacardiaceae</taxon>
        <taxon>Pistacia</taxon>
    </lineage>
</organism>
<gene>
    <name evidence="1" type="ORF">Pint_18740</name>
</gene>
<evidence type="ECO:0000313" key="1">
    <source>
        <dbReference type="EMBL" id="KAJ0043306.1"/>
    </source>
</evidence>
<sequence length="502" mass="56395">MMRPHYLSIIFFLTFIFNTQTSLCADDIRYTNCSLPVYCGDQSIEINYPFWGVNRPDYCGQPGFQIECQEGVPKINMMSNTFRILHINSTTQTLKVARDDFWSTICPAYLFNTTLDFTRFNYAQGQRNLTLYYGCAFRSDPGRGPYIVYPDCVVNDTSMDVFYAPQSAPVDPLIVRCNSSVIVPVLETAAQELDQNRNTINVTLDEGFELQWNLGSDQCNTCVNSGGFCGYNSTKSLFVCFCRDQPNAIECSSSPGTPAAPLFAVQTWRILNILSGERVGPEYCGHPSYHLDCEGEVAEITTMERSYRVLHINSSSGTLTVAVEDYWNDICPSNLVNGTINFSFFNYTSDTGNITLYYDCPPLVKDISAALLPFKFNCSLEETDTNNYYFIWGNDSVNRNILSSITNYFESCGTSVTIPVRQSAFLFLKSYPASANVSKALKEGFDLQWYANNTLCDQCKDSGGLCGFDTDTDKFTCYCPDKPYSWTCPSKDPGSDEQKLET</sequence>
<evidence type="ECO:0000313" key="2">
    <source>
        <dbReference type="Proteomes" id="UP001163603"/>
    </source>
</evidence>
<reference evidence="2" key="1">
    <citation type="journal article" date="2023" name="G3 (Bethesda)">
        <title>Genome assembly and association tests identify interacting loci associated with vigor, precocity, and sex in interspecific pistachio rootstocks.</title>
        <authorList>
            <person name="Palmer W."/>
            <person name="Jacygrad E."/>
            <person name="Sagayaradj S."/>
            <person name="Cavanaugh K."/>
            <person name="Han R."/>
            <person name="Bertier L."/>
            <person name="Beede B."/>
            <person name="Kafkas S."/>
            <person name="Golino D."/>
            <person name="Preece J."/>
            <person name="Michelmore R."/>
        </authorList>
    </citation>
    <scope>NUCLEOTIDE SEQUENCE [LARGE SCALE GENOMIC DNA]</scope>
</reference>
<name>A0ACC0YYF8_9ROSI</name>
<comment type="caution">
    <text evidence="1">The sequence shown here is derived from an EMBL/GenBank/DDBJ whole genome shotgun (WGS) entry which is preliminary data.</text>
</comment>
<dbReference type="Proteomes" id="UP001163603">
    <property type="component" value="Chromosome 4"/>
</dbReference>
<keyword evidence="2" id="KW-1185">Reference proteome</keyword>